<evidence type="ECO:0000259" key="3">
    <source>
        <dbReference type="Pfam" id="PF01648"/>
    </source>
</evidence>
<evidence type="ECO:0000313" key="5">
    <source>
        <dbReference type="Proteomes" id="UP001550850"/>
    </source>
</evidence>
<name>A0ABV2YQT1_9ACTN</name>
<evidence type="ECO:0000256" key="1">
    <source>
        <dbReference type="ARBA" id="ARBA00010990"/>
    </source>
</evidence>
<keyword evidence="2 4" id="KW-0808">Transferase</keyword>
<comment type="similarity">
    <text evidence="1">Belongs to the P-Pant transferase superfamily. Gsp/Sfp/HetI/AcpT family.</text>
</comment>
<gene>
    <name evidence="4" type="ORF">AB0E65_28305</name>
</gene>
<sequence length="243" mass="27145">MRTLPGSWDPGPARVEPADRRVHVWRVPLDVAPAHRAQLSTSLSREEEERARHCRMPVNRDRSVVAWAAVRDVLSRYTGTHPGSLCFVRGPRGRPRLTGPHGARLDFNLSHSRAVALIAVARGGRVGVDVETIDPSLDHRAMARRFLGPDAAVIRELPDAAGRLEFFTRWTWREAYAKAVDCPIPRTLDVPAPWRLWNLAVGPGVRAALAAHAPTGPPCCWQWEAPTERFRQEEESEEHNGHA</sequence>
<dbReference type="Proteomes" id="UP001550850">
    <property type="component" value="Unassembled WGS sequence"/>
</dbReference>
<feature type="domain" description="4'-phosphopantetheinyl transferase" evidence="3">
    <location>
        <begin position="125"/>
        <end position="189"/>
    </location>
</feature>
<dbReference type="PANTHER" id="PTHR12215">
    <property type="entry name" value="PHOSPHOPANTETHEINE TRANSFERASE"/>
    <property type="match status" value="1"/>
</dbReference>
<evidence type="ECO:0000256" key="2">
    <source>
        <dbReference type="ARBA" id="ARBA00022679"/>
    </source>
</evidence>
<evidence type="ECO:0000313" key="4">
    <source>
        <dbReference type="EMBL" id="MEU3558076.1"/>
    </source>
</evidence>
<keyword evidence="5" id="KW-1185">Reference proteome</keyword>
<dbReference type="InterPro" id="IPR050559">
    <property type="entry name" value="P-Pant_transferase_sf"/>
</dbReference>
<reference evidence="4 5" key="1">
    <citation type="submission" date="2024-06" db="EMBL/GenBank/DDBJ databases">
        <title>The Natural Products Discovery Center: Release of the First 8490 Sequenced Strains for Exploring Actinobacteria Biosynthetic Diversity.</title>
        <authorList>
            <person name="Kalkreuter E."/>
            <person name="Kautsar S.A."/>
            <person name="Yang D."/>
            <person name="Bader C.D."/>
            <person name="Teijaro C.N."/>
            <person name="Fluegel L."/>
            <person name="Davis C.M."/>
            <person name="Simpson J.R."/>
            <person name="Lauterbach L."/>
            <person name="Steele A.D."/>
            <person name="Gui C."/>
            <person name="Meng S."/>
            <person name="Li G."/>
            <person name="Viehrig K."/>
            <person name="Ye F."/>
            <person name="Su P."/>
            <person name="Kiefer A.F."/>
            <person name="Nichols A."/>
            <person name="Cepeda A.J."/>
            <person name="Yan W."/>
            <person name="Fan B."/>
            <person name="Jiang Y."/>
            <person name="Adhikari A."/>
            <person name="Zheng C.-J."/>
            <person name="Schuster L."/>
            <person name="Cowan T.M."/>
            <person name="Smanski M.J."/>
            <person name="Chevrette M.G."/>
            <person name="De Carvalho L.P.S."/>
            <person name="Shen B."/>
        </authorList>
    </citation>
    <scope>NUCLEOTIDE SEQUENCE [LARGE SCALE GENOMIC DNA]</scope>
    <source>
        <strain evidence="4 5">NPDC038104</strain>
    </source>
</reference>
<dbReference type="GO" id="GO:0016740">
    <property type="term" value="F:transferase activity"/>
    <property type="evidence" value="ECO:0007669"/>
    <property type="project" value="UniProtKB-KW"/>
</dbReference>
<dbReference type="RefSeq" id="WP_108953363.1">
    <property type="nucleotide sequence ID" value="NZ_BEVZ01000002.1"/>
</dbReference>
<dbReference type="InterPro" id="IPR008278">
    <property type="entry name" value="4-PPantetheinyl_Trfase_dom"/>
</dbReference>
<dbReference type="PANTHER" id="PTHR12215:SF10">
    <property type="entry name" value="L-AMINOADIPATE-SEMIALDEHYDE DEHYDROGENASE-PHOSPHOPANTETHEINYL TRANSFERASE"/>
    <property type="match status" value="1"/>
</dbReference>
<dbReference type="SUPFAM" id="SSF56214">
    <property type="entry name" value="4'-phosphopantetheinyl transferase"/>
    <property type="match status" value="2"/>
</dbReference>
<dbReference type="Gene3D" id="3.90.470.20">
    <property type="entry name" value="4'-phosphopantetheinyl transferase domain"/>
    <property type="match status" value="1"/>
</dbReference>
<proteinExistence type="inferred from homology"/>
<dbReference type="Pfam" id="PF01648">
    <property type="entry name" value="ACPS"/>
    <property type="match status" value="1"/>
</dbReference>
<comment type="caution">
    <text evidence="4">The sequence shown here is derived from an EMBL/GenBank/DDBJ whole genome shotgun (WGS) entry which is preliminary data.</text>
</comment>
<organism evidence="4 5">
    <name type="scientific">Streptomyces fragilis</name>
    <dbReference type="NCBI Taxonomy" id="67301"/>
    <lineage>
        <taxon>Bacteria</taxon>
        <taxon>Bacillati</taxon>
        <taxon>Actinomycetota</taxon>
        <taxon>Actinomycetes</taxon>
        <taxon>Kitasatosporales</taxon>
        <taxon>Streptomycetaceae</taxon>
        <taxon>Streptomyces</taxon>
    </lineage>
</organism>
<accession>A0ABV2YQT1</accession>
<dbReference type="InterPro" id="IPR037143">
    <property type="entry name" value="4-PPantetheinyl_Trfase_dom_sf"/>
</dbReference>
<dbReference type="EMBL" id="JBEZUR010000082">
    <property type="protein sequence ID" value="MEU3558076.1"/>
    <property type="molecule type" value="Genomic_DNA"/>
</dbReference>
<protein>
    <submittedName>
        <fullName evidence="4">4'-phosphopantetheinyl transferase superfamily protein</fullName>
    </submittedName>
</protein>